<protein>
    <submittedName>
        <fullName evidence="2">DUF1707 domain-containing protein</fullName>
    </submittedName>
</protein>
<dbReference type="InterPro" id="IPR012551">
    <property type="entry name" value="DUF1707_SHOCT-like"/>
</dbReference>
<dbReference type="EMBL" id="SDPQ02000004">
    <property type="protein sequence ID" value="KAA1394419.1"/>
    <property type="molecule type" value="Genomic_DNA"/>
</dbReference>
<gene>
    <name evidence="2" type="ORF">ESP70_019695</name>
</gene>
<sequence>MEGVPATDDDRRGAFDELKELLSSGRIDAAEFATRSSKVADATTLSELAALVTDNGRAPAPAAAPKESFGTVVGDALTSPQLGRSVGRFATVFGLRRLILWALGLTVAGGAAFATSVFDNATDSSPTGPSVPGITRPTATAAAAHPELLTRNGFVKLRDDMRAKIGSTRYLSAVIYPDYATIEVPISGDPDHSQRWYYNGSFPYNPTASPRRPGSRPADLRDVRVTALTRAIRRAPAQLNVRDADRTYLIFDNRSGRSVMSVYVTNASNDTGYWTMRLNGATVTTYKAP</sequence>
<dbReference type="Pfam" id="PF08044">
    <property type="entry name" value="DUF1707"/>
    <property type="match status" value="1"/>
</dbReference>
<evidence type="ECO:0000259" key="1">
    <source>
        <dbReference type="Pfam" id="PF08044"/>
    </source>
</evidence>
<evidence type="ECO:0000313" key="2">
    <source>
        <dbReference type="EMBL" id="KAA1394419.1"/>
    </source>
</evidence>
<feature type="domain" description="DUF1707" evidence="1">
    <location>
        <begin position="6"/>
        <end position="54"/>
    </location>
</feature>
<reference evidence="2" key="1">
    <citation type="submission" date="2019-09" db="EMBL/GenBank/DDBJ databases">
        <authorList>
            <person name="Li J."/>
        </authorList>
    </citation>
    <scope>NUCLEOTIDE SEQUENCE [LARGE SCALE GENOMIC DNA]</scope>
    <source>
        <strain evidence="2">JCM 14732</strain>
    </source>
</reference>
<proteinExistence type="predicted"/>
<dbReference type="OrthoDB" id="3743682at2"/>
<dbReference type="RefSeq" id="WP_149691025.1">
    <property type="nucleotide sequence ID" value="NZ_SDPQ02000004.1"/>
</dbReference>
<dbReference type="AlphaFoldDB" id="A0A5M4FAY7"/>
<comment type="caution">
    <text evidence="2">The sequence shown here is derived from an EMBL/GenBank/DDBJ whole genome shotgun (WGS) entry which is preliminary data.</text>
</comment>
<keyword evidence="3" id="KW-1185">Reference proteome</keyword>
<name>A0A5M4FAY7_9ACTN</name>
<dbReference type="Proteomes" id="UP000380867">
    <property type="component" value="Unassembled WGS sequence"/>
</dbReference>
<evidence type="ECO:0000313" key="3">
    <source>
        <dbReference type="Proteomes" id="UP000380867"/>
    </source>
</evidence>
<organism evidence="2 3">
    <name type="scientific">Aeromicrobium ginsengisoli</name>
    <dbReference type="NCBI Taxonomy" id="363867"/>
    <lineage>
        <taxon>Bacteria</taxon>
        <taxon>Bacillati</taxon>
        <taxon>Actinomycetota</taxon>
        <taxon>Actinomycetes</taxon>
        <taxon>Propionibacteriales</taxon>
        <taxon>Nocardioidaceae</taxon>
        <taxon>Aeromicrobium</taxon>
    </lineage>
</organism>
<accession>A0A5M4FAY7</accession>